<reference evidence="2 3" key="1">
    <citation type="submission" date="2018-12" db="EMBL/GenBank/DDBJ databases">
        <title>Hymenobacter gummosus sp. nov., isolated from a spring.</title>
        <authorList>
            <person name="Nie L."/>
        </authorList>
    </citation>
    <scope>NUCLEOTIDE SEQUENCE [LARGE SCALE GENOMIC DNA]</scope>
    <source>
        <strain evidence="2 3">KCTC 52166</strain>
    </source>
</reference>
<protein>
    <submittedName>
        <fullName evidence="2">SH3 domain-containing protein</fullName>
    </submittedName>
</protein>
<dbReference type="OrthoDB" id="886798at2"/>
<keyword evidence="3" id="KW-1185">Reference proteome</keyword>
<evidence type="ECO:0000256" key="1">
    <source>
        <dbReference type="SAM" id="SignalP"/>
    </source>
</evidence>
<gene>
    <name evidence="2" type="ORF">EJV47_23855</name>
</gene>
<keyword evidence="1" id="KW-0732">Signal</keyword>
<feature type="signal peptide" evidence="1">
    <location>
        <begin position="1"/>
        <end position="22"/>
    </location>
</feature>
<dbReference type="AlphaFoldDB" id="A0A431TWU8"/>
<dbReference type="RefSeq" id="WP_126695724.1">
    <property type="nucleotide sequence ID" value="NZ_RXOF01000018.1"/>
</dbReference>
<proteinExistence type="predicted"/>
<accession>A0A431TWU8</accession>
<dbReference type="EMBL" id="RXOF01000018">
    <property type="protein sequence ID" value="RTQ45868.1"/>
    <property type="molecule type" value="Genomic_DNA"/>
</dbReference>
<evidence type="ECO:0000313" key="2">
    <source>
        <dbReference type="EMBL" id="RTQ45868.1"/>
    </source>
</evidence>
<dbReference type="Proteomes" id="UP000282184">
    <property type="component" value="Unassembled WGS sequence"/>
</dbReference>
<organism evidence="2 3">
    <name type="scientific">Hymenobacter gummosus</name>
    <dbReference type="NCBI Taxonomy" id="1776032"/>
    <lineage>
        <taxon>Bacteria</taxon>
        <taxon>Pseudomonadati</taxon>
        <taxon>Bacteroidota</taxon>
        <taxon>Cytophagia</taxon>
        <taxon>Cytophagales</taxon>
        <taxon>Hymenobacteraceae</taxon>
        <taxon>Hymenobacter</taxon>
    </lineage>
</organism>
<sequence length="97" mass="10076">MLHLLLTTALLLGAAGFGPARGQIPPLAQPPVERTTGTTCGLYARPSSQAPMLTVVPPGTLVQVVDSSSKAHFVRAVFSKNGKTVSGYLFRACLATP</sequence>
<evidence type="ECO:0000313" key="3">
    <source>
        <dbReference type="Proteomes" id="UP000282184"/>
    </source>
</evidence>
<feature type="chain" id="PRO_5019536741" evidence="1">
    <location>
        <begin position="23"/>
        <end position="97"/>
    </location>
</feature>
<name>A0A431TWU8_9BACT</name>
<comment type="caution">
    <text evidence="2">The sequence shown here is derived from an EMBL/GenBank/DDBJ whole genome shotgun (WGS) entry which is preliminary data.</text>
</comment>